<gene>
    <name evidence="2" type="ORF">MQE39_00005</name>
</gene>
<protein>
    <submittedName>
        <fullName evidence="2">Uncharacterized protein</fullName>
    </submittedName>
</protein>
<dbReference type="AlphaFoldDB" id="A0AB35UN20"/>
<reference evidence="2" key="1">
    <citation type="submission" date="2022-03" db="EMBL/GenBank/DDBJ databases">
        <title>First case of bacteraemia caused by Dielma fastidiosa in a patient hospitalised with diverticulitis.</title>
        <authorList>
            <person name="Forman-Ankjaer B."/>
            <person name="Hvid-Jensen F."/>
            <person name="Kobel C.M."/>
            <person name="Greve T."/>
        </authorList>
    </citation>
    <scope>NUCLEOTIDE SEQUENCE</scope>
    <source>
        <strain evidence="2">AUH_DF_2021</strain>
    </source>
</reference>
<organism evidence="2 3">
    <name type="scientific">Dielma fastidiosa</name>
    <dbReference type="NCBI Taxonomy" id="1034346"/>
    <lineage>
        <taxon>Bacteria</taxon>
        <taxon>Bacillati</taxon>
        <taxon>Bacillota</taxon>
        <taxon>Erysipelotrichia</taxon>
        <taxon>Erysipelotrichales</taxon>
        <taxon>Erysipelotrichaceae</taxon>
        <taxon>Dielma</taxon>
    </lineage>
</organism>
<evidence type="ECO:0000313" key="3">
    <source>
        <dbReference type="Proteomes" id="UP001276902"/>
    </source>
</evidence>
<dbReference type="RefSeq" id="WP_320882677.1">
    <property type="nucleotide sequence ID" value="NZ_JALDAW010000001.1"/>
</dbReference>
<comment type="caution">
    <text evidence="2">The sequence shown here is derived from an EMBL/GenBank/DDBJ whole genome shotgun (WGS) entry which is preliminary data.</text>
</comment>
<dbReference type="EMBL" id="JALDAW010000001">
    <property type="protein sequence ID" value="MDY5166510.1"/>
    <property type="molecule type" value="Genomic_DNA"/>
</dbReference>
<keyword evidence="1" id="KW-0175">Coiled coil</keyword>
<feature type="coiled-coil region" evidence="1">
    <location>
        <begin position="194"/>
        <end position="221"/>
    </location>
</feature>
<name>A0AB35UN20_9FIRM</name>
<evidence type="ECO:0000313" key="2">
    <source>
        <dbReference type="EMBL" id="MDY5166510.1"/>
    </source>
</evidence>
<evidence type="ECO:0000256" key="1">
    <source>
        <dbReference type="SAM" id="Coils"/>
    </source>
</evidence>
<sequence>MASHLELVRVASPPSIPLEMTADMRKFVGMMLIRKRGKSMSWGEEQQKEIETIRERKITVKLSDADCDRLARKCGEHGLTIGELIENFVGDLVGGTYSNGSDERDYADQWFERCWFGMFPEPTLLNHLLNLGYEPEHYLDMLENVETIKSDIEITKQNIAEPSDEWKDIVYHKYNDDRTSYECVPCYNSVDEYIASEKEDLESYKADLEEAQEELEDMRADWKPEKEPNMDEEIELIKKWVKEREDFINE</sequence>
<accession>A0AB35UN20</accession>
<proteinExistence type="predicted"/>
<dbReference type="Proteomes" id="UP001276902">
    <property type="component" value="Unassembled WGS sequence"/>
</dbReference>